<comment type="catalytic activity">
    <reaction evidence="14">
        <text>L-seryl-[protein] + ATP = O-phospho-L-seryl-[protein] + ADP + H(+)</text>
        <dbReference type="Rhea" id="RHEA:17989"/>
        <dbReference type="Rhea" id="RHEA-COMP:9863"/>
        <dbReference type="Rhea" id="RHEA-COMP:11604"/>
        <dbReference type="ChEBI" id="CHEBI:15378"/>
        <dbReference type="ChEBI" id="CHEBI:29999"/>
        <dbReference type="ChEBI" id="CHEBI:30616"/>
        <dbReference type="ChEBI" id="CHEBI:83421"/>
        <dbReference type="ChEBI" id="CHEBI:456216"/>
    </reaction>
</comment>
<organism evidence="21 22">
    <name type="scientific">Arabidopsis suecica</name>
    <name type="common">Swedish thale-cress</name>
    <name type="synonym">Cardaminopsis suecica</name>
    <dbReference type="NCBI Taxonomy" id="45249"/>
    <lineage>
        <taxon>Eukaryota</taxon>
        <taxon>Viridiplantae</taxon>
        <taxon>Streptophyta</taxon>
        <taxon>Embryophyta</taxon>
        <taxon>Tracheophyta</taxon>
        <taxon>Spermatophyta</taxon>
        <taxon>Magnoliopsida</taxon>
        <taxon>eudicotyledons</taxon>
        <taxon>Gunneridae</taxon>
        <taxon>Pentapetalae</taxon>
        <taxon>rosids</taxon>
        <taxon>malvids</taxon>
        <taxon>Brassicales</taxon>
        <taxon>Brassicaceae</taxon>
        <taxon>Camelineae</taxon>
        <taxon>Arabidopsis</taxon>
    </lineage>
</organism>
<feature type="domain" description="Gnk2-homologous" evidence="20">
    <location>
        <begin position="1"/>
        <end position="77"/>
    </location>
</feature>
<evidence type="ECO:0000259" key="19">
    <source>
        <dbReference type="PROSITE" id="PS50011"/>
    </source>
</evidence>
<evidence type="ECO:0000256" key="1">
    <source>
        <dbReference type="ARBA" id="ARBA00004167"/>
    </source>
</evidence>
<evidence type="ECO:0000259" key="20">
    <source>
        <dbReference type="PROSITE" id="PS51473"/>
    </source>
</evidence>
<gene>
    <name evidence="21" type="ORF">ISN44_As04g023920</name>
</gene>
<dbReference type="Pfam" id="PF07714">
    <property type="entry name" value="PK_Tyr_Ser-Thr"/>
    <property type="match status" value="1"/>
</dbReference>
<dbReference type="Proteomes" id="UP000694251">
    <property type="component" value="Chromosome 4"/>
</dbReference>
<evidence type="ECO:0000256" key="17">
    <source>
        <dbReference type="SAM" id="MobiDB-lite"/>
    </source>
</evidence>
<keyword evidence="3" id="KW-0808">Transferase</keyword>
<evidence type="ECO:0000256" key="8">
    <source>
        <dbReference type="ARBA" id="ARBA00022777"/>
    </source>
</evidence>
<evidence type="ECO:0000256" key="14">
    <source>
        <dbReference type="ARBA" id="ARBA00047558"/>
    </source>
</evidence>
<evidence type="ECO:0000256" key="18">
    <source>
        <dbReference type="SAM" id="Phobius"/>
    </source>
</evidence>
<dbReference type="GO" id="GO:0004674">
    <property type="term" value="F:protein serine/threonine kinase activity"/>
    <property type="evidence" value="ECO:0007669"/>
    <property type="project" value="UniProtKB-KW"/>
</dbReference>
<keyword evidence="10 18" id="KW-1133">Transmembrane helix</keyword>
<dbReference type="InterPro" id="IPR001245">
    <property type="entry name" value="Ser-Thr/Tyr_kinase_cat_dom"/>
</dbReference>
<feature type="region of interest" description="Disordered" evidence="17">
    <location>
        <begin position="86"/>
        <end position="110"/>
    </location>
</feature>
<dbReference type="InterPro" id="IPR008271">
    <property type="entry name" value="Ser/Thr_kinase_AS"/>
</dbReference>
<sequence length="855" mass="94684">MNQAAIVTANSSRKFYTLKTELTPVQTLYGLLQCTPDLTRQDCLSCLQSSINEIPLYTVGGRLVYPSCNARYELYSFYNGTAIGTTPLPSPPPGTPPLPSPASAPAPAPSLPGKGGNSNVLVVAIVVPITVVVLLLIAGYCFLAKRAKKTFDTAPTFDGDDITTVESLQLNYKMIRDATNKFSENNKIGQGGFGEVYKGTFSNGTEVAVKRLSKSSGQGHTEFKNEVVVVAKLQHKNLVRLLGFSLEGEERLLVYEYVPNKSLDYFLFDPEKQGQLDWTRRHKIIEGIARGIVYLHQDSRLTIIHRDLKASNILLDADMNPKIADFGMARIFEMDQTQGNTSKIVGTFGYMSPEYAINGQFSVKSDVYSFGVLVLEIISGKKNSSFYDTDVSRNLVSYAWSLWSKGTAMDLVDPIIIDNCQKSEVARCIHICLLCVQDDPEERPILSTIYMMLTNDTTPLIAAFATLFGTEFCVKFGFVVVFAPECGKTGFFVPSGRYDKNRGLVLSSLASNVSAQGGYFNTSLGQGPDRVYALGMCIQGAEPEQFDFKAIEAATDKFSESNIIGRGGFGEVFKAVLNGTEVAIKRLSKSSKQGAGEEKILVYEFVPNKSLDYFLFDPIKKGELDWTKRDNIIRGITRGILYLHQDSRLTIIHRDLKASNILLDVNMNPKIADFGMARIFGIDQSGANTNRIAGTRGYMPPEYVMQGQFSTKSDVYSFGVLVLEIICGRKNRFVHQSDTTAENLVTCAWKLWRKGSQLELVDPTISENCETEEVIRCIHIALLCVQQSPTDRPSLSTINMMLTSNSYVLPDPQQPGFFFPNKSNKERDGLESSQYTNRSISQTINDVTITDLEPR</sequence>
<keyword evidence="13" id="KW-0325">Glycoprotein</keyword>
<dbReference type="InterPro" id="IPR000719">
    <property type="entry name" value="Prot_kinase_dom"/>
</dbReference>
<evidence type="ECO:0000256" key="9">
    <source>
        <dbReference type="ARBA" id="ARBA00022840"/>
    </source>
</evidence>
<evidence type="ECO:0000256" key="10">
    <source>
        <dbReference type="ARBA" id="ARBA00022989"/>
    </source>
</evidence>
<dbReference type="PROSITE" id="PS00108">
    <property type="entry name" value="PROTEIN_KINASE_ST"/>
    <property type="match status" value="2"/>
</dbReference>
<evidence type="ECO:0000256" key="13">
    <source>
        <dbReference type="ARBA" id="ARBA00023180"/>
    </source>
</evidence>
<keyword evidence="5" id="KW-0732">Signal</keyword>
<keyword evidence="12" id="KW-0675">Receptor</keyword>
<protein>
    <submittedName>
        <fullName evidence="21">Protein kinase domain</fullName>
    </submittedName>
</protein>
<comment type="caution">
    <text evidence="21">The sequence shown here is derived from an EMBL/GenBank/DDBJ whole genome shotgun (WGS) entry which is preliminary data.</text>
</comment>
<dbReference type="Pfam" id="PF00069">
    <property type="entry name" value="Pkinase"/>
    <property type="match status" value="1"/>
</dbReference>
<comment type="catalytic activity">
    <reaction evidence="15">
        <text>L-threonyl-[protein] + ATP = O-phospho-L-threonyl-[protein] + ADP + H(+)</text>
        <dbReference type="Rhea" id="RHEA:46608"/>
        <dbReference type="Rhea" id="RHEA-COMP:11060"/>
        <dbReference type="Rhea" id="RHEA-COMP:11605"/>
        <dbReference type="ChEBI" id="CHEBI:15378"/>
        <dbReference type="ChEBI" id="CHEBI:30013"/>
        <dbReference type="ChEBI" id="CHEBI:30616"/>
        <dbReference type="ChEBI" id="CHEBI:61977"/>
        <dbReference type="ChEBI" id="CHEBI:456216"/>
    </reaction>
</comment>
<keyword evidence="9 16" id="KW-0067">ATP-binding</keyword>
<feature type="domain" description="Protein kinase" evidence="19">
    <location>
        <begin position="182"/>
        <end position="461"/>
    </location>
</feature>
<dbReference type="OrthoDB" id="688481at2759"/>
<dbReference type="FunFam" id="1.10.510.10:FF:000129">
    <property type="entry name" value="cysteine-rich receptor-like protein kinase 10"/>
    <property type="match status" value="2"/>
</dbReference>
<dbReference type="PROSITE" id="PS00107">
    <property type="entry name" value="PROTEIN_KINASE_ATP"/>
    <property type="match status" value="2"/>
</dbReference>
<evidence type="ECO:0000313" key="21">
    <source>
        <dbReference type="EMBL" id="KAG7621493.1"/>
    </source>
</evidence>
<dbReference type="PROSITE" id="PS50011">
    <property type="entry name" value="PROTEIN_KINASE_DOM"/>
    <property type="match status" value="2"/>
</dbReference>
<feature type="transmembrane region" description="Helical" evidence="18">
    <location>
        <begin position="120"/>
        <end position="143"/>
    </location>
</feature>
<dbReference type="Pfam" id="PF22812">
    <property type="entry name" value="CR_prot_dom_plant"/>
    <property type="match status" value="1"/>
</dbReference>
<feature type="binding site" evidence="16">
    <location>
        <position position="210"/>
    </location>
    <ligand>
        <name>ATP</name>
        <dbReference type="ChEBI" id="CHEBI:30616"/>
    </ligand>
</feature>
<keyword evidence="2" id="KW-0723">Serine/threonine-protein kinase</keyword>
<dbReference type="InterPro" id="IPR017441">
    <property type="entry name" value="Protein_kinase_ATP_BS"/>
</dbReference>
<evidence type="ECO:0000256" key="4">
    <source>
        <dbReference type="ARBA" id="ARBA00022692"/>
    </source>
</evidence>
<name>A0A8T2EI07_ARASU</name>
<accession>A0A8T2EI07</accession>
<dbReference type="EMBL" id="JAEFBJ010000004">
    <property type="protein sequence ID" value="KAG7621493.1"/>
    <property type="molecule type" value="Genomic_DNA"/>
</dbReference>
<dbReference type="CDD" id="cd14066">
    <property type="entry name" value="STKc_IRAK"/>
    <property type="match status" value="1"/>
</dbReference>
<dbReference type="PANTHER" id="PTHR27002">
    <property type="entry name" value="RECEPTOR-LIKE SERINE/THREONINE-PROTEIN KINASE SD1-8"/>
    <property type="match status" value="1"/>
</dbReference>
<evidence type="ECO:0000256" key="5">
    <source>
        <dbReference type="ARBA" id="ARBA00022729"/>
    </source>
</evidence>
<dbReference type="PROSITE" id="PS51473">
    <property type="entry name" value="GNK2"/>
    <property type="match status" value="1"/>
</dbReference>
<feature type="compositionally biased region" description="Pro residues" evidence="17">
    <location>
        <begin position="88"/>
        <end position="110"/>
    </location>
</feature>
<dbReference type="FunFam" id="3.30.200.20:FF:000142">
    <property type="entry name" value="Cysteine-rich receptor-like protein kinase 10"/>
    <property type="match status" value="1"/>
</dbReference>
<dbReference type="InterPro" id="IPR002902">
    <property type="entry name" value="GNK2"/>
</dbReference>
<comment type="subcellular location">
    <subcellularLocation>
        <location evidence="1">Membrane</location>
        <topology evidence="1">Single-pass membrane protein</topology>
    </subcellularLocation>
</comment>
<dbReference type="GO" id="GO:0005886">
    <property type="term" value="C:plasma membrane"/>
    <property type="evidence" value="ECO:0007669"/>
    <property type="project" value="TreeGrafter"/>
</dbReference>
<proteinExistence type="predicted"/>
<evidence type="ECO:0000256" key="11">
    <source>
        <dbReference type="ARBA" id="ARBA00023136"/>
    </source>
</evidence>
<reference evidence="21 22" key="1">
    <citation type="submission" date="2020-12" db="EMBL/GenBank/DDBJ databases">
        <title>Concerted genomic and epigenomic changes stabilize Arabidopsis allopolyploids.</title>
        <authorList>
            <person name="Chen Z."/>
        </authorList>
    </citation>
    <scope>NUCLEOTIDE SEQUENCE [LARGE SCALE GENOMIC DNA]</scope>
    <source>
        <strain evidence="21">As9502</strain>
        <tissue evidence="21">Leaf</tissue>
    </source>
</reference>
<evidence type="ECO:0000256" key="16">
    <source>
        <dbReference type="PROSITE-ProRule" id="PRU10141"/>
    </source>
</evidence>
<dbReference type="InterPro" id="IPR054603">
    <property type="entry name" value="CR_prot_dom_plant"/>
</dbReference>
<dbReference type="GO" id="GO:0005524">
    <property type="term" value="F:ATP binding"/>
    <property type="evidence" value="ECO:0007669"/>
    <property type="project" value="UniProtKB-UniRule"/>
</dbReference>
<dbReference type="GO" id="GO:0042742">
    <property type="term" value="P:defense response to bacterium"/>
    <property type="evidence" value="ECO:0007669"/>
    <property type="project" value="TreeGrafter"/>
</dbReference>
<dbReference type="PANTHER" id="PTHR27002:SF1001">
    <property type="entry name" value="CYSTEINE-RICH RECEPTOR-LIKE PROTEIN KINASE 10-RELATED"/>
    <property type="match status" value="1"/>
</dbReference>
<feature type="transmembrane region" description="Helical" evidence="18">
    <location>
        <begin position="460"/>
        <end position="483"/>
    </location>
</feature>
<evidence type="ECO:0000256" key="15">
    <source>
        <dbReference type="ARBA" id="ARBA00047951"/>
    </source>
</evidence>
<evidence type="ECO:0000256" key="3">
    <source>
        <dbReference type="ARBA" id="ARBA00022679"/>
    </source>
</evidence>
<dbReference type="SMART" id="SM00220">
    <property type="entry name" value="S_TKc"/>
    <property type="match status" value="2"/>
</dbReference>
<keyword evidence="7 16" id="KW-0547">Nucleotide-binding</keyword>
<evidence type="ECO:0000256" key="7">
    <source>
        <dbReference type="ARBA" id="ARBA00022741"/>
    </source>
</evidence>
<dbReference type="AlphaFoldDB" id="A0A8T2EI07"/>
<keyword evidence="11 18" id="KW-0472">Membrane</keyword>
<keyword evidence="22" id="KW-1185">Reference proteome</keyword>
<keyword evidence="8 21" id="KW-0418">Kinase</keyword>
<keyword evidence="4 18" id="KW-0812">Transmembrane</keyword>
<evidence type="ECO:0000256" key="12">
    <source>
        <dbReference type="ARBA" id="ARBA00023170"/>
    </source>
</evidence>
<keyword evidence="6" id="KW-0677">Repeat</keyword>
<dbReference type="Pfam" id="PF01657">
    <property type="entry name" value="Stress-antifung"/>
    <property type="match status" value="2"/>
</dbReference>
<feature type="domain" description="Protein kinase" evidence="19">
    <location>
        <begin position="558"/>
        <end position="808"/>
    </location>
</feature>
<evidence type="ECO:0000256" key="6">
    <source>
        <dbReference type="ARBA" id="ARBA00022737"/>
    </source>
</evidence>
<evidence type="ECO:0000256" key="2">
    <source>
        <dbReference type="ARBA" id="ARBA00022527"/>
    </source>
</evidence>
<dbReference type="CDD" id="cd23509">
    <property type="entry name" value="Gnk2-like"/>
    <property type="match status" value="2"/>
</dbReference>
<feature type="binding site" evidence="16">
    <location>
        <position position="585"/>
    </location>
    <ligand>
        <name>ATP</name>
        <dbReference type="ChEBI" id="CHEBI:30616"/>
    </ligand>
</feature>
<evidence type="ECO:0000313" key="22">
    <source>
        <dbReference type="Proteomes" id="UP000694251"/>
    </source>
</evidence>